<name>A0A7D7QAD5_9NOSO</name>
<proteinExistence type="predicted"/>
<reference evidence="3" key="1">
    <citation type="submission" date="2020-06" db="EMBL/GenBank/DDBJ databases">
        <title>Nostoc edaphicum CCNP1411 genome.</title>
        <authorList>
            <person name="Fidor A."/>
            <person name="Grabski M."/>
            <person name="Gawor J."/>
            <person name="Gromadka R."/>
            <person name="Wegrzyn G."/>
            <person name="Mazur-Marzec H."/>
        </authorList>
    </citation>
    <scope>NUCLEOTIDE SEQUENCE [LARGE SCALE GENOMIC DNA]</scope>
    <source>
        <strain evidence="3">CCNP1411</strain>
    </source>
</reference>
<evidence type="ECO:0000256" key="1">
    <source>
        <dbReference type="SAM" id="Phobius"/>
    </source>
</evidence>
<dbReference type="RefSeq" id="WP_181932499.1">
    <property type="nucleotide sequence ID" value="NZ_CP054698.1"/>
</dbReference>
<dbReference type="KEGG" id="ned:HUN01_18650"/>
<evidence type="ECO:0000313" key="3">
    <source>
        <dbReference type="Proteomes" id="UP000514713"/>
    </source>
</evidence>
<organism evidence="2 3">
    <name type="scientific">Nostoc edaphicum CCNP1411</name>
    <dbReference type="NCBI Taxonomy" id="1472755"/>
    <lineage>
        <taxon>Bacteria</taxon>
        <taxon>Bacillati</taxon>
        <taxon>Cyanobacteriota</taxon>
        <taxon>Cyanophyceae</taxon>
        <taxon>Nostocales</taxon>
        <taxon>Nostocaceae</taxon>
        <taxon>Nostoc</taxon>
    </lineage>
</organism>
<keyword evidence="3" id="KW-1185">Reference proteome</keyword>
<accession>A0A7D7QAD5</accession>
<dbReference type="EMBL" id="CP054698">
    <property type="protein sequence ID" value="QMS89497.1"/>
    <property type="molecule type" value="Genomic_DNA"/>
</dbReference>
<dbReference type="AlphaFoldDB" id="A0A7D7QAD5"/>
<feature type="transmembrane region" description="Helical" evidence="1">
    <location>
        <begin position="6"/>
        <end position="26"/>
    </location>
</feature>
<evidence type="ECO:0000313" key="2">
    <source>
        <dbReference type="EMBL" id="QMS89497.1"/>
    </source>
</evidence>
<keyword evidence="1" id="KW-0812">Transmembrane</keyword>
<keyword evidence="1" id="KW-1133">Transmembrane helix</keyword>
<gene>
    <name evidence="2" type="ORF">HUN01_18650</name>
</gene>
<protein>
    <submittedName>
        <fullName evidence="2">Uncharacterized protein</fullName>
    </submittedName>
</protein>
<dbReference type="Proteomes" id="UP000514713">
    <property type="component" value="Chromosome"/>
</dbReference>
<sequence>MNRTYFLAIFLFIGFPLTILSIYFSLNYSGFCCAKMRYLSEKDKLKLAFDSLNNAEQLRIKIAGKMQYHEFIKYKSFDEYIKDNPDCCTISPHGGVDAIGDSFLTRIFGLHSGEGIRIKFKVRYLDENGLQISQERTAGISLQNCGEGVTLD</sequence>
<keyword evidence="1" id="KW-0472">Membrane</keyword>